<evidence type="ECO:0000313" key="2">
    <source>
        <dbReference type="EMBL" id="GCE02242.1"/>
    </source>
</evidence>
<reference evidence="2 3" key="1">
    <citation type="submission" date="2018-12" db="EMBL/GenBank/DDBJ databases">
        <title>Draft genome sequence of Embleya hyalina NBRC 13850T.</title>
        <authorList>
            <person name="Komaki H."/>
            <person name="Hosoyama A."/>
            <person name="Kimura A."/>
            <person name="Ichikawa N."/>
            <person name="Tamura T."/>
        </authorList>
    </citation>
    <scope>NUCLEOTIDE SEQUENCE [LARGE SCALE GENOMIC DNA]</scope>
    <source>
        <strain evidence="2 3">NBRC 13850</strain>
    </source>
</reference>
<proteinExistence type="predicted"/>
<dbReference type="RefSeq" id="WP_126643745.1">
    <property type="nucleotide sequence ID" value="NZ_BIFH01000060.1"/>
</dbReference>
<feature type="region of interest" description="Disordered" evidence="1">
    <location>
        <begin position="520"/>
        <end position="545"/>
    </location>
</feature>
<dbReference type="Proteomes" id="UP000286931">
    <property type="component" value="Unassembled WGS sequence"/>
</dbReference>
<comment type="caution">
    <text evidence="2">The sequence shown here is derived from an EMBL/GenBank/DDBJ whole genome shotgun (WGS) entry which is preliminary data.</text>
</comment>
<accession>A0A401Z5U1</accession>
<evidence type="ECO:0000256" key="1">
    <source>
        <dbReference type="SAM" id="MobiDB-lite"/>
    </source>
</evidence>
<dbReference type="EMBL" id="BIFH01000060">
    <property type="protein sequence ID" value="GCE02242.1"/>
    <property type="molecule type" value="Genomic_DNA"/>
</dbReference>
<dbReference type="AlphaFoldDB" id="A0A401Z5U1"/>
<gene>
    <name evidence="2" type="ORF">EHYA_10019</name>
</gene>
<evidence type="ECO:0000313" key="3">
    <source>
        <dbReference type="Proteomes" id="UP000286931"/>
    </source>
</evidence>
<sequence length="545" mass="56657">MGLVTQSFTVVSADEPLLSYDLTTAPDPVEASPENPQMPPETCELIIVASRRSGTAADVASIKVKIPAGTAAPDLALDLSRAVASISLSGWSVALNSSTEEFVFTPVAEYETIGPDTSITIRISELPVSRKVGSCPVTVTERSRTGNSAFRNRELVFSVGKFPPGFYMRNLMCDPLVIDNGGDVTLTWERSANAAYELLYGRTCLPVTNVSTRKITNVTSDTTFYLRGTVGQAPDQVVRILAAQVTVVKPDLEVGNLVVHGTTTAKGDVTVDKDRTLYARTMMGLGQNPTIDVGGHLNLSSSDRTTTVKGPLVVEGTTTAKDDVSVTEGGSIVRIRDLRGPSAVALTINSNTNVLPGNDVTIAGNLTVSGTSLLNGNVTVATGKQLSAAKIVAGADGLTVGGPFAATVSTMDIVGPAQVFPLTFGRTLAFTAPTAGLAIGEVHTTGNSRNSIVKLSGNGTNVRASAMRIDGRTAANVAVLPIRKGASCSVYFGMEGGDSGPEFRAAWLVWVPFGKGGITPSSVAGDVDPPDSEPEETPEKSASPA</sequence>
<protein>
    <submittedName>
        <fullName evidence="2">Uncharacterized protein</fullName>
    </submittedName>
</protein>
<name>A0A401Z5U1_9ACTN</name>
<keyword evidence="3" id="KW-1185">Reference proteome</keyword>
<dbReference type="OrthoDB" id="3475986at2"/>
<organism evidence="2 3">
    <name type="scientific">Embleya hyalina</name>
    <dbReference type="NCBI Taxonomy" id="516124"/>
    <lineage>
        <taxon>Bacteria</taxon>
        <taxon>Bacillati</taxon>
        <taxon>Actinomycetota</taxon>
        <taxon>Actinomycetes</taxon>
        <taxon>Kitasatosporales</taxon>
        <taxon>Streptomycetaceae</taxon>
        <taxon>Embleya</taxon>
    </lineage>
</organism>